<dbReference type="EMBL" id="MCGE01000041">
    <property type="protein sequence ID" value="ORZ05983.1"/>
    <property type="molecule type" value="Genomic_DNA"/>
</dbReference>
<reference evidence="2 3" key="1">
    <citation type="submission" date="2016-07" db="EMBL/GenBank/DDBJ databases">
        <title>Pervasive Adenine N6-methylation of Active Genes in Fungi.</title>
        <authorList>
            <consortium name="DOE Joint Genome Institute"/>
            <person name="Mondo S.J."/>
            <person name="Dannebaum R.O."/>
            <person name="Kuo R.C."/>
            <person name="Labutti K."/>
            <person name="Haridas S."/>
            <person name="Kuo A."/>
            <person name="Salamov A."/>
            <person name="Ahrendt S.R."/>
            <person name="Lipzen A."/>
            <person name="Sullivan W."/>
            <person name="Andreopoulos W.B."/>
            <person name="Clum A."/>
            <person name="Lindquist E."/>
            <person name="Daum C."/>
            <person name="Ramamoorthy G.K."/>
            <person name="Gryganskyi A."/>
            <person name="Culley D."/>
            <person name="Magnuson J.K."/>
            <person name="James T.Y."/>
            <person name="O'Malley M.A."/>
            <person name="Stajich J.E."/>
            <person name="Spatafora J.W."/>
            <person name="Visel A."/>
            <person name="Grigoriev I.V."/>
        </authorList>
    </citation>
    <scope>NUCLEOTIDE SEQUENCE [LARGE SCALE GENOMIC DNA]</scope>
    <source>
        <strain evidence="2 3">NRRL 1336</strain>
    </source>
</reference>
<name>A0A1X2HZ91_9FUNG</name>
<dbReference type="OrthoDB" id="10447730at2759"/>
<sequence length="204" mass="23841">MGCDIGKKSCLRKNKTNYCRVQFIDDENDPLDHTDITPPASPVDCSNIVPYYYDDDIDNITKEKMSTVTSSQSQQIKKKTRLLELQIQHLQLQLIDRDQRLAMNDDVSKYSKVSHLVNQILPLSRTDYVNEMDQWPTKTKTKSSSLSPSHSPSSTNRQHEYTLENIHDHLQHILFNLVVTQQQQTRLQYDPHDEYQQHTTSIYF</sequence>
<comment type="caution">
    <text evidence="2">The sequence shown here is derived from an EMBL/GenBank/DDBJ whole genome shotgun (WGS) entry which is preliminary data.</text>
</comment>
<protein>
    <submittedName>
        <fullName evidence="2">Uncharacterized protein</fullName>
    </submittedName>
</protein>
<gene>
    <name evidence="2" type="ORF">BCR42DRAFT_427423</name>
</gene>
<organism evidence="2 3">
    <name type="scientific">Absidia repens</name>
    <dbReference type="NCBI Taxonomy" id="90262"/>
    <lineage>
        <taxon>Eukaryota</taxon>
        <taxon>Fungi</taxon>
        <taxon>Fungi incertae sedis</taxon>
        <taxon>Mucoromycota</taxon>
        <taxon>Mucoromycotina</taxon>
        <taxon>Mucoromycetes</taxon>
        <taxon>Mucorales</taxon>
        <taxon>Cunninghamellaceae</taxon>
        <taxon>Absidia</taxon>
    </lineage>
</organism>
<dbReference type="Proteomes" id="UP000193560">
    <property type="component" value="Unassembled WGS sequence"/>
</dbReference>
<evidence type="ECO:0000313" key="3">
    <source>
        <dbReference type="Proteomes" id="UP000193560"/>
    </source>
</evidence>
<feature type="compositionally biased region" description="Low complexity" evidence="1">
    <location>
        <begin position="136"/>
        <end position="155"/>
    </location>
</feature>
<feature type="region of interest" description="Disordered" evidence="1">
    <location>
        <begin position="136"/>
        <end position="157"/>
    </location>
</feature>
<dbReference type="AlphaFoldDB" id="A0A1X2HZ91"/>
<evidence type="ECO:0000256" key="1">
    <source>
        <dbReference type="SAM" id="MobiDB-lite"/>
    </source>
</evidence>
<proteinExistence type="predicted"/>
<accession>A0A1X2HZ91</accession>
<evidence type="ECO:0000313" key="2">
    <source>
        <dbReference type="EMBL" id="ORZ05983.1"/>
    </source>
</evidence>
<keyword evidence="3" id="KW-1185">Reference proteome</keyword>